<dbReference type="PANTHER" id="PTHR12956:SF27">
    <property type="entry name" value="TRANSMEMBRANE PROTEIN"/>
    <property type="match status" value="1"/>
</dbReference>
<evidence type="ECO:0000313" key="3">
    <source>
        <dbReference type="Proteomes" id="UP000824890"/>
    </source>
</evidence>
<dbReference type="InterPro" id="IPR048354">
    <property type="entry name" value="TOD1_MUCI70_glycTrfase_dom"/>
</dbReference>
<evidence type="ECO:0000313" key="2">
    <source>
        <dbReference type="EMBL" id="KAH0853729.1"/>
    </source>
</evidence>
<reference evidence="2 3" key="1">
    <citation type="submission" date="2021-05" db="EMBL/GenBank/DDBJ databases">
        <title>Genome Assembly of Synthetic Allotetraploid Brassica napus Reveals Homoeologous Exchanges between Subgenomes.</title>
        <authorList>
            <person name="Davis J.T."/>
        </authorList>
    </citation>
    <scope>NUCLEOTIDE SEQUENCE [LARGE SCALE GENOMIC DNA]</scope>
    <source>
        <strain evidence="3">cv. Da-Ae</strain>
        <tissue evidence="2">Seedling</tissue>
    </source>
</reference>
<name>A0ABQ7XCQ2_BRANA</name>
<sequence length="355" mass="40953">MAVIMLPERRSTVASSSSYQNPSDLPCEVPLAESVNQILEPREYLDSKPFSLGFVETETCDKPRFGGHQTLKERERSYSAINQTIHCGFVKGTNGLHQRAGFDLTEKDRAYMKNCVVSVSSCIFGSSDFLRRPATKKQTLSKLASEGHVPDKQGFVGLWKTVVVSNLPYTDMRKTGKVPKFLSHRLFPSSRYSIWIDSKMRLTTDPLLIIDFFLWRTKSEFAISNHYDRHCVWDEVVQNKRLNKYNHTAIDEQFMFYRSDGLKKFDPSDPNSPLPNVPEGSFIVRAHTPMSNLFSCLWFNEVDRFTSRDQLSFAYTYLKLQRLNPDRPLRLNMFKTNVEEIAKLGFHIRIVSVEH</sequence>
<protein>
    <recommendedName>
        <fullName evidence="1">TOD1/MUCI70 glycosyltransferase-like domain-containing protein</fullName>
    </recommendedName>
</protein>
<evidence type="ECO:0000259" key="1">
    <source>
        <dbReference type="Pfam" id="PF04765"/>
    </source>
</evidence>
<comment type="caution">
    <text evidence="2">The sequence shown here is derived from an EMBL/GenBank/DDBJ whole genome shotgun (WGS) entry which is preliminary data.</text>
</comment>
<dbReference type="EMBL" id="JAGKQM010000703">
    <property type="protein sequence ID" value="KAH0853729.1"/>
    <property type="molecule type" value="Genomic_DNA"/>
</dbReference>
<proteinExistence type="predicted"/>
<dbReference type="PANTHER" id="PTHR12956">
    <property type="entry name" value="ALKALINE CERAMIDASE-RELATED"/>
    <property type="match status" value="1"/>
</dbReference>
<dbReference type="Proteomes" id="UP000824890">
    <property type="component" value="Unassembled WGS sequence"/>
</dbReference>
<accession>A0ABQ7XCQ2</accession>
<feature type="domain" description="TOD1/MUCI70 glycosyltransferase-like" evidence="1">
    <location>
        <begin position="57"/>
        <end position="338"/>
    </location>
</feature>
<gene>
    <name evidence="2" type="ORF">HID58_092935</name>
</gene>
<dbReference type="InterPro" id="IPR006852">
    <property type="entry name" value="TOD1_MUCI70"/>
</dbReference>
<dbReference type="Pfam" id="PF04765">
    <property type="entry name" value="TOD1_MUCI70"/>
    <property type="match status" value="1"/>
</dbReference>
<keyword evidence="3" id="KW-1185">Reference proteome</keyword>
<organism evidence="2 3">
    <name type="scientific">Brassica napus</name>
    <name type="common">Rape</name>
    <dbReference type="NCBI Taxonomy" id="3708"/>
    <lineage>
        <taxon>Eukaryota</taxon>
        <taxon>Viridiplantae</taxon>
        <taxon>Streptophyta</taxon>
        <taxon>Embryophyta</taxon>
        <taxon>Tracheophyta</taxon>
        <taxon>Spermatophyta</taxon>
        <taxon>Magnoliopsida</taxon>
        <taxon>eudicotyledons</taxon>
        <taxon>Gunneridae</taxon>
        <taxon>Pentapetalae</taxon>
        <taxon>rosids</taxon>
        <taxon>malvids</taxon>
        <taxon>Brassicales</taxon>
        <taxon>Brassicaceae</taxon>
        <taxon>Brassiceae</taxon>
        <taxon>Brassica</taxon>
    </lineage>
</organism>